<accession>A0ABX2CH77</accession>
<dbReference type="Pfam" id="PF01965">
    <property type="entry name" value="DJ-1_PfpI"/>
    <property type="match status" value="1"/>
</dbReference>
<dbReference type="PROSITE" id="PS00041">
    <property type="entry name" value="HTH_ARAC_FAMILY_1"/>
    <property type="match status" value="1"/>
</dbReference>
<organism evidence="5 6">
    <name type="scientific">Bradyrhizobium aeschynomenes</name>
    <dbReference type="NCBI Taxonomy" id="2734909"/>
    <lineage>
        <taxon>Bacteria</taxon>
        <taxon>Pseudomonadati</taxon>
        <taxon>Pseudomonadota</taxon>
        <taxon>Alphaproteobacteria</taxon>
        <taxon>Hyphomicrobiales</taxon>
        <taxon>Nitrobacteraceae</taxon>
        <taxon>Bradyrhizobium</taxon>
    </lineage>
</organism>
<evidence type="ECO:0000259" key="4">
    <source>
        <dbReference type="PROSITE" id="PS01124"/>
    </source>
</evidence>
<dbReference type="RefSeq" id="WP_172111683.1">
    <property type="nucleotide sequence ID" value="NZ_JABFDM010000007.1"/>
</dbReference>
<dbReference type="PROSITE" id="PS01124">
    <property type="entry name" value="HTH_ARAC_FAMILY_2"/>
    <property type="match status" value="1"/>
</dbReference>
<dbReference type="InterPro" id="IPR052158">
    <property type="entry name" value="INH-QAR"/>
</dbReference>
<keyword evidence="3" id="KW-0804">Transcription</keyword>
<dbReference type="Gene3D" id="1.10.10.60">
    <property type="entry name" value="Homeodomain-like"/>
    <property type="match status" value="1"/>
</dbReference>
<reference evidence="5" key="1">
    <citation type="submission" date="2020-05" db="EMBL/GenBank/DDBJ databases">
        <title>Nod-independent and nitrogen-fixing Bradyrhizobium aeschynomene sp. nov. isolated from nodules of Aeschynomene indica.</title>
        <authorList>
            <person name="Zhang Z."/>
        </authorList>
    </citation>
    <scope>NUCLEOTIDE SEQUENCE</scope>
    <source>
        <strain evidence="5">83012</strain>
    </source>
</reference>
<dbReference type="PANTHER" id="PTHR43130">
    <property type="entry name" value="ARAC-FAMILY TRANSCRIPTIONAL REGULATOR"/>
    <property type="match status" value="1"/>
</dbReference>
<evidence type="ECO:0000313" key="6">
    <source>
        <dbReference type="Proteomes" id="UP000886476"/>
    </source>
</evidence>
<dbReference type="Gene3D" id="3.40.50.880">
    <property type="match status" value="1"/>
</dbReference>
<gene>
    <name evidence="5" type="primary">ftrA</name>
    <name evidence="5" type="ORF">HL667_16615</name>
</gene>
<dbReference type="SUPFAM" id="SSF52317">
    <property type="entry name" value="Class I glutamine amidotransferase-like"/>
    <property type="match status" value="1"/>
</dbReference>
<sequence length="328" mass="36158">MSRAVAKRLDPDPGLVAVITYDGLCTFEFGIAVEVFGLPRPEFDFPWYQFKVVSAESRRSRAIGGVVVEADAPLARLKDARTIIVPGWRDRNERPPERLLRAITQASARGARCLSICSGVFVLAAAGLLDGKRATTHWRHMPDLKRLYPDIRIEDDTLYVDEGNVITSAGSAAGIDACLHLVRRDFGSKVANSVARRLVMPPHRDGGQAQYVAAPIQARPGRTIGEVMDWARARLSQPIAISAMAKRARMSERTFLRRFNESTGAGAAAWLQQERMSRARELLESGTLSLADISAQCGYQSLETFRVAFRRSVGTSPAAYRARFRAQG</sequence>
<dbReference type="SUPFAM" id="SSF46689">
    <property type="entry name" value="Homeodomain-like"/>
    <property type="match status" value="2"/>
</dbReference>
<keyword evidence="2" id="KW-0238">DNA-binding</keyword>
<keyword evidence="1" id="KW-0805">Transcription regulation</keyword>
<name>A0ABX2CH77_9BRAD</name>
<dbReference type="Pfam" id="PF12833">
    <property type="entry name" value="HTH_18"/>
    <property type="match status" value="1"/>
</dbReference>
<dbReference type="SMART" id="SM00342">
    <property type="entry name" value="HTH_ARAC"/>
    <property type="match status" value="1"/>
</dbReference>
<dbReference type="EMBL" id="JABFDN010000004">
    <property type="protein sequence ID" value="NPU66627.1"/>
    <property type="molecule type" value="Genomic_DNA"/>
</dbReference>
<dbReference type="Proteomes" id="UP000886476">
    <property type="component" value="Unassembled WGS sequence"/>
</dbReference>
<dbReference type="InterPro" id="IPR018062">
    <property type="entry name" value="HTH_AraC-typ_CS"/>
</dbReference>
<dbReference type="InterPro" id="IPR002818">
    <property type="entry name" value="DJ-1/PfpI"/>
</dbReference>
<dbReference type="CDD" id="cd03137">
    <property type="entry name" value="GATase1_AraC_1"/>
    <property type="match status" value="1"/>
</dbReference>
<dbReference type="InterPro" id="IPR018060">
    <property type="entry name" value="HTH_AraC"/>
</dbReference>
<evidence type="ECO:0000256" key="3">
    <source>
        <dbReference type="ARBA" id="ARBA00023163"/>
    </source>
</evidence>
<dbReference type="InterPro" id="IPR029062">
    <property type="entry name" value="Class_I_gatase-like"/>
</dbReference>
<protein>
    <submittedName>
        <fullName evidence="5">Transcriptional regulator FtrA</fullName>
    </submittedName>
</protein>
<evidence type="ECO:0000256" key="1">
    <source>
        <dbReference type="ARBA" id="ARBA00023015"/>
    </source>
</evidence>
<dbReference type="PANTHER" id="PTHR43130:SF3">
    <property type="entry name" value="HTH-TYPE TRANSCRIPTIONAL REGULATOR RV1931C"/>
    <property type="match status" value="1"/>
</dbReference>
<evidence type="ECO:0000313" key="5">
    <source>
        <dbReference type="EMBL" id="NPU66627.1"/>
    </source>
</evidence>
<keyword evidence="6" id="KW-1185">Reference proteome</keyword>
<dbReference type="NCBIfam" id="NF006902">
    <property type="entry name" value="PRK09393.1"/>
    <property type="match status" value="1"/>
</dbReference>
<feature type="domain" description="HTH araC/xylS-type" evidence="4">
    <location>
        <begin position="225"/>
        <end position="323"/>
    </location>
</feature>
<dbReference type="InterPro" id="IPR009057">
    <property type="entry name" value="Homeodomain-like_sf"/>
</dbReference>
<evidence type="ECO:0000256" key="2">
    <source>
        <dbReference type="ARBA" id="ARBA00023125"/>
    </source>
</evidence>
<proteinExistence type="predicted"/>
<comment type="caution">
    <text evidence="5">The sequence shown here is derived from an EMBL/GenBank/DDBJ whole genome shotgun (WGS) entry which is preliminary data.</text>
</comment>